<dbReference type="EMBL" id="WKKY01000933">
    <property type="protein sequence ID" value="MSE22247.1"/>
    <property type="molecule type" value="Genomic_DNA"/>
</dbReference>
<dbReference type="GO" id="GO:0005524">
    <property type="term" value="F:ATP binding"/>
    <property type="evidence" value="ECO:0007669"/>
    <property type="project" value="InterPro"/>
</dbReference>
<proteinExistence type="predicted"/>
<evidence type="ECO:0000313" key="3">
    <source>
        <dbReference type="Proteomes" id="UP000491237"/>
    </source>
</evidence>
<feature type="domain" description="PhoH-like protein" evidence="1">
    <location>
        <begin position="6"/>
        <end position="45"/>
    </location>
</feature>
<name>A0A844EDN8_9LACO</name>
<evidence type="ECO:0000259" key="1">
    <source>
        <dbReference type="Pfam" id="PF02562"/>
    </source>
</evidence>
<accession>A0A844EDN8</accession>
<comment type="caution">
    <text evidence="2">The sequence shown here is derived from an EMBL/GenBank/DDBJ whole genome shotgun (WGS) entry which is preliminary data.</text>
</comment>
<dbReference type="AlphaFoldDB" id="A0A844EDN8"/>
<sequence>PSRWLSALVTAQKILKDIDQIEFVTFTAKDVVRHPVVAKIITAYEKSGN</sequence>
<organism evidence="2 3">
    <name type="scientific">Lentilactobacillus parabuchneri</name>
    <dbReference type="NCBI Taxonomy" id="152331"/>
    <lineage>
        <taxon>Bacteria</taxon>
        <taxon>Bacillati</taxon>
        <taxon>Bacillota</taxon>
        <taxon>Bacilli</taxon>
        <taxon>Lactobacillales</taxon>
        <taxon>Lactobacillaceae</taxon>
        <taxon>Lentilactobacillus</taxon>
    </lineage>
</organism>
<dbReference type="Proteomes" id="UP000491237">
    <property type="component" value="Unassembled WGS sequence"/>
</dbReference>
<protein>
    <submittedName>
        <fullName evidence="2">Phosphate starvation-inducible protein PhoH</fullName>
    </submittedName>
</protein>
<gene>
    <name evidence="2" type="ORF">GKC44_13595</name>
</gene>
<reference evidence="2 3" key="1">
    <citation type="submission" date="2019-11" db="EMBL/GenBank/DDBJ databases">
        <title>Draft Genome Sequence of Plant Growth-Promoting Rhizosphere-Associated Bacteria.</title>
        <authorList>
            <person name="Vasilyev I.Y."/>
            <person name="Radchenko V."/>
            <person name="Ilnitskaya E.V."/>
        </authorList>
    </citation>
    <scope>NUCLEOTIDE SEQUENCE [LARGE SCALE GENOMIC DNA]</scope>
    <source>
        <strain evidence="2 3">VRA_07sq_f</strain>
    </source>
</reference>
<dbReference type="Pfam" id="PF02562">
    <property type="entry name" value="PhoH"/>
    <property type="match status" value="1"/>
</dbReference>
<dbReference type="InterPro" id="IPR003714">
    <property type="entry name" value="PhoH"/>
</dbReference>
<feature type="non-terminal residue" evidence="2">
    <location>
        <position position="1"/>
    </location>
</feature>
<evidence type="ECO:0000313" key="2">
    <source>
        <dbReference type="EMBL" id="MSE22247.1"/>
    </source>
</evidence>